<feature type="transmembrane region" description="Helical" evidence="5">
    <location>
        <begin position="163"/>
        <end position="187"/>
    </location>
</feature>
<feature type="transmembrane region" description="Helical" evidence="5">
    <location>
        <begin position="35"/>
        <end position="56"/>
    </location>
</feature>
<comment type="subcellular location">
    <subcellularLocation>
        <location evidence="1">Membrane</location>
        <topology evidence="1">Multi-pass membrane protein</topology>
    </subcellularLocation>
</comment>
<dbReference type="EMBL" id="JAZHYN010000012">
    <property type="protein sequence ID" value="MEF3366089.1"/>
    <property type="molecule type" value="Genomic_DNA"/>
</dbReference>
<dbReference type="Pfam" id="PF04893">
    <property type="entry name" value="Yip1"/>
    <property type="match status" value="1"/>
</dbReference>
<evidence type="ECO:0000313" key="8">
    <source>
        <dbReference type="Proteomes" id="UP001350748"/>
    </source>
</evidence>
<dbReference type="Proteomes" id="UP001350748">
    <property type="component" value="Unassembled WGS sequence"/>
</dbReference>
<gene>
    <name evidence="7" type="ORF">V3H18_06015</name>
</gene>
<organism evidence="7 8">
    <name type="scientific">Methylocystis borbori</name>
    <dbReference type="NCBI Taxonomy" id="3118750"/>
    <lineage>
        <taxon>Bacteria</taxon>
        <taxon>Pseudomonadati</taxon>
        <taxon>Pseudomonadota</taxon>
        <taxon>Alphaproteobacteria</taxon>
        <taxon>Hyphomicrobiales</taxon>
        <taxon>Methylocystaceae</taxon>
        <taxon>Methylocystis</taxon>
    </lineage>
</organism>
<evidence type="ECO:0000313" key="7">
    <source>
        <dbReference type="EMBL" id="MEF3366089.1"/>
    </source>
</evidence>
<evidence type="ECO:0000259" key="6">
    <source>
        <dbReference type="Pfam" id="PF04893"/>
    </source>
</evidence>
<evidence type="ECO:0000256" key="5">
    <source>
        <dbReference type="SAM" id="Phobius"/>
    </source>
</evidence>
<dbReference type="RefSeq" id="WP_332081058.1">
    <property type="nucleotide sequence ID" value="NZ_JAZHYN010000012.1"/>
</dbReference>
<keyword evidence="8" id="KW-1185">Reference proteome</keyword>
<keyword evidence="3 5" id="KW-1133">Transmembrane helix</keyword>
<feature type="transmembrane region" description="Helical" evidence="5">
    <location>
        <begin position="109"/>
        <end position="128"/>
    </location>
</feature>
<reference evidence="7 8" key="1">
    <citation type="submission" date="2024-02" db="EMBL/GenBank/DDBJ databases">
        <authorList>
            <person name="Grouzdev D."/>
        </authorList>
    </citation>
    <scope>NUCLEOTIDE SEQUENCE [LARGE SCALE GENOMIC DNA]</scope>
    <source>
        <strain evidence="7 8">9N</strain>
    </source>
</reference>
<feature type="transmembrane region" description="Helical" evidence="5">
    <location>
        <begin position="134"/>
        <end position="151"/>
    </location>
</feature>
<feature type="domain" description="Yip1" evidence="6">
    <location>
        <begin position="8"/>
        <end position="175"/>
    </location>
</feature>
<comment type="caution">
    <text evidence="7">The sequence shown here is derived from an EMBL/GenBank/DDBJ whole genome shotgun (WGS) entry which is preliminary data.</text>
</comment>
<keyword evidence="2 5" id="KW-0812">Transmembrane</keyword>
<protein>
    <submittedName>
        <fullName evidence="7">Yip1 family protein</fullName>
    </submittedName>
</protein>
<keyword evidence="4 5" id="KW-0472">Membrane</keyword>
<evidence type="ECO:0000256" key="3">
    <source>
        <dbReference type="ARBA" id="ARBA00022989"/>
    </source>
</evidence>
<evidence type="ECO:0000256" key="1">
    <source>
        <dbReference type="ARBA" id="ARBA00004141"/>
    </source>
</evidence>
<proteinExistence type="predicted"/>
<sequence length="192" mass="21296">MSLLSRIKGLILTPQTEWTTIESEDTSILDLYRRYIAILALIPPFASFLSSWLFGFSYGSSGIVHATFGGGLLRAVTQYLLSLPALFLVAFVISMIAPYFEGKSDDRRALLLTAYSYTPAWLASAFGLIPGLRWLDVLGFYGIYVFSVGLPRMMRVPKENLDVFTLITLFLVVATVALHGWIVHLIAPAQLV</sequence>
<accession>A0ABU7XFC9</accession>
<evidence type="ECO:0000256" key="4">
    <source>
        <dbReference type="ARBA" id="ARBA00023136"/>
    </source>
</evidence>
<name>A0ABU7XFC9_9HYPH</name>
<dbReference type="InterPro" id="IPR006977">
    <property type="entry name" value="Yip1_dom"/>
</dbReference>
<evidence type="ECO:0000256" key="2">
    <source>
        <dbReference type="ARBA" id="ARBA00022692"/>
    </source>
</evidence>
<feature type="transmembrane region" description="Helical" evidence="5">
    <location>
        <begin position="76"/>
        <end position="97"/>
    </location>
</feature>